<evidence type="ECO:0000313" key="3">
    <source>
        <dbReference type="Proteomes" id="UP001153737"/>
    </source>
</evidence>
<name>A0A9N9SN66_PHACE</name>
<dbReference type="EMBL" id="OU896715">
    <property type="protein sequence ID" value="CAG9825822.1"/>
    <property type="molecule type" value="Genomic_DNA"/>
</dbReference>
<feature type="compositionally biased region" description="Polar residues" evidence="1">
    <location>
        <begin position="11"/>
        <end position="24"/>
    </location>
</feature>
<accession>A0A9N9SN66</accession>
<feature type="region of interest" description="Disordered" evidence="1">
    <location>
        <begin position="166"/>
        <end position="256"/>
    </location>
</feature>
<protein>
    <submittedName>
        <fullName evidence="2">Uncharacterized protein</fullName>
    </submittedName>
</protein>
<reference evidence="2" key="1">
    <citation type="submission" date="2022-01" db="EMBL/GenBank/DDBJ databases">
        <authorList>
            <person name="King R."/>
        </authorList>
    </citation>
    <scope>NUCLEOTIDE SEQUENCE</scope>
</reference>
<reference evidence="2" key="2">
    <citation type="submission" date="2022-10" db="EMBL/GenBank/DDBJ databases">
        <authorList>
            <consortium name="ENA_rothamsted_submissions"/>
            <consortium name="culmorum"/>
            <person name="King R."/>
        </authorList>
    </citation>
    <scope>NUCLEOTIDE SEQUENCE</scope>
</reference>
<evidence type="ECO:0000256" key="1">
    <source>
        <dbReference type="SAM" id="MobiDB-lite"/>
    </source>
</evidence>
<sequence length="331" mass="36246">MSGNKKEGVQPSLTTPTQGPTDTASGPGPLRREGTKVNPRRCPKCGHGCETNGGLQKHMKLCITRDTSKCQFSERTFPTFQGVRQHEKKAHPDLYAKEMEDSLPSPEHEFYEILAAIEVSTLKGKPFVKEIEKATGLPSHQIRHKRDKTIYKEYLAQVPAVLPIASSPGIHSSRIPGPSTGRIPWAAPVTTSDSEDSWNDPPQIALTSKKRLRQADTPSPGAQAPPRRPRVEYSTTASQDPSPLPPEVRQLSESPLAAPEVIEITTSPHAVAMDEQPGEPTIDPDLYRYLLSSKDEVEDQLYKGTLSSTDNLIGLIDAGMEASDQELPSFI</sequence>
<dbReference type="AlphaFoldDB" id="A0A9N9SN66"/>
<keyword evidence="3" id="KW-1185">Reference proteome</keyword>
<feature type="region of interest" description="Disordered" evidence="1">
    <location>
        <begin position="1"/>
        <end position="45"/>
    </location>
</feature>
<dbReference type="Proteomes" id="UP001153737">
    <property type="component" value="Chromosome 9"/>
</dbReference>
<dbReference type="OrthoDB" id="6784125at2759"/>
<organism evidence="2 3">
    <name type="scientific">Phaedon cochleariae</name>
    <name type="common">Mustard beetle</name>
    <dbReference type="NCBI Taxonomy" id="80249"/>
    <lineage>
        <taxon>Eukaryota</taxon>
        <taxon>Metazoa</taxon>
        <taxon>Ecdysozoa</taxon>
        <taxon>Arthropoda</taxon>
        <taxon>Hexapoda</taxon>
        <taxon>Insecta</taxon>
        <taxon>Pterygota</taxon>
        <taxon>Neoptera</taxon>
        <taxon>Endopterygota</taxon>
        <taxon>Coleoptera</taxon>
        <taxon>Polyphaga</taxon>
        <taxon>Cucujiformia</taxon>
        <taxon>Chrysomeloidea</taxon>
        <taxon>Chrysomelidae</taxon>
        <taxon>Chrysomelinae</taxon>
        <taxon>Chrysomelini</taxon>
        <taxon>Phaedon</taxon>
    </lineage>
</organism>
<gene>
    <name evidence="2" type="ORF">PHAECO_LOCUS12513</name>
</gene>
<proteinExistence type="predicted"/>
<dbReference type="Gene3D" id="3.30.160.60">
    <property type="entry name" value="Classic Zinc Finger"/>
    <property type="match status" value="1"/>
</dbReference>
<evidence type="ECO:0000313" key="2">
    <source>
        <dbReference type="EMBL" id="CAG9825822.1"/>
    </source>
</evidence>